<dbReference type="AlphaFoldDB" id="A0A8J3M5V9"/>
<dbReference type="PROSITE" id="PS51891">
    <property type="entry name" value="CENP_V_GFA"/>
    <property type="match status" value="1"/>
</dbReference>
<dbReference type="EMBL" id="BNCJ01000001">
    <property type="protein sequence ID" value="GHF38349.1"/>
    <property type="molecule type" value="Genomic_DNA"/>
</dbReference>
<evidence type="ECO:0000256" key="1">
    <source>
        <dbReference type="ARBA" id="ARBA00005495"/>
    </source>
</evidence>
<comment type="caution">
    <text evidence="6">The sequence shown here is derived from an EMBL/GenBank/DDBJ whole genome shotgun (WGS) entry which is preliminary data.</text>
</comment>
<name>A0A8J3M5V9_9RHOB</name>
<evidence type="ECO:0000256" key="4">
    <source>
        <dbReference type="ARBA" id="ARBA00023239"/>
    </source>
</evidence>
<evidence type="ECO:0000256" key="3">
    <source>
        <dbReference type="ARBA" id="ARBA00022833"/>
    </source>
</evidence>
<evidence type="ECO:0000256" key="2">
    <source>
        <dbReference type="ARBA" id="ARBA00022723"/>
    </source>
</evidence>
<evidence type="ECO:0000313" key="7">
    <source>
        <dbReference type="Proteomes" id="UP000626220"/>
    </source>
</evidence>
<keyword evidence="4" id="KW-0456">Lyase</keyword>
<organism evidence="6 7">
    <name type="scientific">Seohaeicola zhoushanensis</name>
    <dbReference type="NCBI Taxonomy" id="1569283"/>
    <lineage>
        <taxon>Bacteria</taxon>
        <taxon>Pseudomonadati</taxon>
        <taxon>Pseudomonadota</taxon>
        <taxon>Alphaproteobacteria</taxon>
        <taxon>Rhodobacterales</taxon>
        <taxon>Roseobacteraceae</taxon>
        <taxon>Seohaeicola</taxon>
    </lineage>
</organism>
<feature type="domain" description="CENP-V/GFA" evidence="5">
    <location>
        <begin position="4"/>
        <end position="122"/>
    </location>
</feature>
<dbReference type="PANTHER" id="PTHR33337:SF40">
    <property type="entry name" value="CENP-V_GFA DOMAIN-CONTAINING PROTEIN-RELATED"/>
    <property type="match status" value="1"/>
</dbReference>
<keyword evidence="3" id="KW-0862">Zinc</keyword>
<dbReference type="RefSeq" id="WP_229863879.1">
    <property type="nucleotide sequence ID" value="NZ_BNCJ01000001.1"/>
</dbReference>
<reference evidence="6" key="1">
    <citation type="journal article" date="2014" name="Int. J. Syst. Evol. Microbiol.">
        <title>Complete genome sequence of Corynebacterium casei LMG S-19264T (=DSM 44701T), isolated from a smear-ripened cheese.</title>
        <authorList>
            <consortium name="US DOE Joint Genome Institute (JGI-PGF)"/>
            <person name="Walter F."/>
            <person name="Albersmeier A."/>
            <person name="Kalinowski J."/>
            <person name="Ruckert C."/>
        </authorList>
    </citation>
    <scope>NUCLEOTIDE SEQUENCE</scope>
    <source>
        <strain evidence="6">KCTC 42650</strain>
    </source>
</reference>
<evidence type="ECO:0000259" key="5">
    <source>
        <dbReference type="PROSITE" id="PS51891"/>
    </source>
</evidence>
<dbReference type="InterPro" id="IPR006913">
    <property type="entry name" value="CENP-V/GFA"/>
</dbReference>
<dbReference type="PANTHER" id="PTHR33337">
    <property type="entry name" value="GFA DOMAIN-CONTAINING PROTEIN"/>
    <property type="match status" value="1"/>
</dbReference>
<protein>
    <submittedName>
        <fullName evidence="6">Aldehyde-activating protein</fullName>
    </submittedName>
</protein>
<sequence>MSTRTGQCMCGAVTFTAKDVPATYGACHCEMCRRWTGSALLAVSVPAAGITWTGEAHIKALHSSDWAERAWCQRCGSGLYYHVTAEGPMSEHYEIPVGLFDDASGMELVSEIYIDHKMPGWAIAGDHKRLTRKEILAKFGIPEDGP</sequence>
<dbReference type="SUPFAM" id="SSF51316">
    <property type="entry name" value="Mss4-like"/>
    <property type="match status" value="1"/>
</dbReference>
<gene>
    <name evidence="6" type="ORF">GCM10017056_07880</name>
</gene>
<dbReference type="InterPro" id="IPR011057">
    <property type="entry name" value="Mss4-like_sf"/>
</dbReference>
<comment type="similarity">
    <text evidence="1">Belongs to the Gfa family.</text>
</comment>
<keyword evidence="2" id="KW-0479">Metal-binding</keyword>
<keyword evidence="7" id="KW-1185">Reference proteome</keyword>
<reference evidence="6" key="2">
    <citation type="submission" date="2020-09" db="EMBL/GenBank/DDBJ databases">
        <authorList>
            <person name="Sun Q."/>
            <person name="Kim S."/>
        </authorList>
    </citation>
    <scope>NUCLEOTIDE SEQUENCE</scope>
    <source>
        <strain evidence="6">KCTC 42650</strain>
    </source>
</reference>
<evidence type="ECO:0000313" key="6">
    <source>
        <dbReference type="EMBL" id="GHF38349.1"/>
    </source>
</evidence>
<dbReference type="Gene3D" id="3.90.1590.10">
    <property type="entry name" value="glutathione-dependent formaldehyde- activating enzyme (gfa)"/>
    <property type="match status" value="1"/>
</dbReference>
<proteinExistence type="inferred from homology"/>
<dbReference type="GO" id="GO:0016846">
    <property type="term" value="F:carbon-sulfur lyase activity"/>
    <property type="evidence" value="ECO:0007669"/>
    <property type="project" value="InterPro"/>
</dbReference>
<dbReference type="GO" id="GO:0046872">
    <property type="term" value="F:metal ion binding"/>
    <property type="evidence" value="ECO:0007669"/>
    <property type="project" value="UniProtKB-KW"/>
</dbReference>
<dbReference type="Proteomes" id="UP000626220">
    <property type="component" value="Unassembled WGS sequence"/>
</dbReference>
<dbReference type="Pfam" id="PF04828">
    <property type="entry name" value="GFA"/>
    <property type="match status" value="1"/>
</dbReference>
<accession>A0A8J3M5V9</accession>